<accession>A0ABS6EQ75</accession>
<keyword evidence="2" id="KW-0229">DNA integration</keyword>
<evidence type="ECO:0000259" key="3">
    <source>
        <dbReference type="PROSITE" id="PS51898"/>
    </source>
</evidence>
<evidence type="ECO:0000313" key="5">
    <source>
        <dbReference type="Proteomes" id="UP000783588"/>
    </source>
</evidence>
<gene>
    <name evidence="4" type="ORF">KQI75_01940</name>
</gene>
<comment type="subcellular location">
    <subcellularLocation>
        <location evidence="1">Cytoplasm</location>
    </subcellularLocation>
</comment>
<dbReference type="PROSITE" id="PS51898">
    <property type="entry name" value="TYR_RECOMBINASE"/>
    <property type="match status" value="1"/>
</dbReference>
<dbReference type="EMBL" id="JAHLQI010000001">
    <property type="protein sequence ID" value="MBU5489397.1"/>
    <property type="molecule type" value="Genomic_DNA"/>
</dbReference>
<evidence type="ECO:0000313" key="4">
    <source>
        <dbReference type="EMBL" id="MBU5489397.1"/>
    </source>
</evidence>
<reference evidence="4 5" key="1">
    <citation type="submission" date="2021-06" db="EMBL/GenBank/DDBJ databases">
        <authorList>
            <person name="Sun Q."/>
            <person name="Li D."/>
        </authorList>
    </citation>
    <scope>NUCLEOTIDE SEQUENCE [LARGE SCALE GENOMIC DNA]</scope>
    <source>
        <strain evidence="4 5">MSJd-7</strain>
    </source>
</reference>
<dbReference type="PANTHER" id="PTHR30349:SF77">
    <property type="entry name" value="TYROSINE RECOMBINASE XERC"/>
    <property type="match status" value="1"/>
</dbReference>
<evidence type="ECO:0000256" key="1">
    <source>
        <dbReference type="ARBA" id="ARBA00004496"/>
    </source>
</evidence>
<dbReference type="Proteomes" id="UP000783588">
    <property type="component" value="Unassembled WGS sequence"/>
</dbReference>
<keyword evidence="5" id="KW-1185">Reference proteome</keyword>
<proteinExistence type="predicted"/>
<evidence type="ECO:0000256" key="2">
    <source>
        <dbReference type="ARBA" id="ARBA00022908"/>
    </source>
</evidence>
<comment type="caution">
    <text evidence="4">The sequence shown here is derived from an EMBL/GenBank/DDBJ whole genome shotgun (WGS) entry which is preliminary data.</text>
</comment>
<dbReference type="InterPro" id="IPR050090">
    <property type="entry name" value="Tyrosine_recombinase_XerCD"/>
</dbReference>
<organism evidence="4 5">
    <name type="scientific">Butyricicoccus intestinisimiae</name>
    <dbReference type="NCBI Taxonomy" id="2841509"/>
    <lineage>
        <taxon>Bacteria</taxon>
        <taxon>Bacillati</taxon>
        <taxon>Bacillota</taxon>
        <taxon>Clostridia</taxon>
        <taxon>Eubacteriales</taxon>
        <taxon>Butyricicoccaceae</taxon>
        <taxon>Butyricicoccus</taxon>
    </lineage>
</organism>
<dbReference type="PANTHER" id="PTHR30349">
    <property type="entry name" value="PHAGE INTEGRASE-RELATED"/>
    <property type="match status" value="1"/>
</dbReference>
<feature type="domain" description="Tyr recombinase" evidence="3">
    <location>
        <begin position="1"/>
        <end position="99"/>
    </location>
</feature>
<dbReference type="InterPro" id="IPR002104">
    <property type="entry name" value="Integrase_catalytic"/>
</dbReference>
<name>A0ABS6EQ75_9FIRM</name>
<sequence length="99" mass="11131">MLDAINAYLPCRIEPKANDKDSLFISRNRNRITKCTVELLLVKKYIAAAGLDSAKYSAHKLRHTAATLMYQSTGDVRVLKEVLGHSNLNTTQIYVHVND</sequence>
<protein>
    <submittedName>
        <fullName evidence="4">Tyrosine-type recombinase/integrase</fullName>
    </submittedName>
</protein>
<dbReference type="Pfam" id="PF00589">
    <property type="entry name" value="Phage_integrase"/>
    <property type="match status" value="1"/>
</dbReference>